<feature type="domain" description="Vta1 C-terminal" evidence="11">
    <location>
        <begin position="407"/>
        <end position="441"/>
    </location>
</feature>
<evidence type="ECO:0008006" key="14">
    <source>
        <dbReference type="Google" id="ProtNLM"/>
    </source>
</evidence>
<evidence type="ECO:0000256" key="2">
    <source>
        <dbReference type="ARBA" id="ARBA00004496"/>
    </source>
</evidence>
<evidence type="ECO:0000256" key="3">
    <source>
        <dbReference type="ARBA" id="ARBA00007895"/>
    </source>
</evidence>
<evidence type="ECO:0000256" key="8">
    <source>
        <dbReference type="ARBA" id="ARBA00023136"/>
    </source>
</evidence>
<dbReference type="PANTHER" id="PTHR46009:SF1">
    <property type="entry name" value="VACUOLAR PROTEIN SORTING-ASSOCIATED PROTEIN VTA1 HOMOLOG"/>
    <property type="match status" value="1"/>
</dbReference>
<dbReference type="Proteomes" id="UP000254866">
    <property type="component" value="Unassembled WGS sequence"/>
</dbReference>
<evidence type="ECO:0000313" key="12">
    <source>
        <dbReference type="EMBL" id="RDL33325.1"/>
    </source>
</evidence>
<gene>
    <name evidence="12" type="ORF">BP5553_08764</name>
</gene>
<dbReference type="GeneID" id="43601613"/>
<proteinExistence type="inferred from homology"/>
<keyword evidence="13" id="KW-1185">Reference proteome</keyword>
<evidence type="ECO:0000256" key="7">
    <source>
        <dbReference type="ARBA" id="ARBA00022927"/>
    </source>
</evidence>
<evidence type="ECO:0000256" key="4">
    <source>
        <dbReference type="ARBA" id="ARBA00022448"/>
    </source>
</evidence>
<dbReference type="GO" id="GO:0032511">
    <property type="term" value="P:late endosome to vacuole transport via multivesicular body sorting pathway"/>
    <property type="evidence" value="ECO:0007669"/>
    <property type="project" value="InterPro"/>
</dbReference>
<feature type="region of interest" description="Disordered" evidence="9">
    <location>
        <begin position="157"/>
        <end position="404"/>
    </location>
</feature>
<sequence length="444" mass="48695">MPANIPPKLKAADLTRFLVRASQLETAKPVIAYWCEYWVVNQILSKDLHNGDPETLQYTTTLMDKLEQIKAENPANDAIVDDAAGQAYVEQFALETFQRADRAVQADKVTRQTADTFQAAATFLELDNIWSALSTDTLAKIKYAKWNTVRILKALKEGNDPNQSNPKPQPATEEILPALDPDDPEVQQLGQPRRPHQPSVEDAPDEQHQIDALAARQSSIDQSLHPSAQVSARGSPGTGSPAKFEPYPRDGFPYTAVQDDNVSPLEPSPKDRNDSVGGGYFPEVPTFASEPSEPTLPTAPPGDVLDLGLPDQPSTAPGLDVSRDFESFPPPSINQLPSEPPPQDYYRQNPPPPNPQPPQQPMHYSPRPASAYQQNPPPQPLSQLPPTASIPDQSQPRNQQYNTDDIAIAKAQKHARWAISALNFEDSNTAVKELRAALQTLGAQ</sequence>
<dbReference type="GO" id="GO:0005771">
    <property type="term" value="C:multivesicular body"/>
    <property type="evidence" value="ECO:0007669"/>
    <property type="project" value="TreeGrafter"/>
</dbReference>
<dbReference type="OrthoDB" id="391137at2759"/>
<evidence type="ECO:0000256" key="9">
    <source>
        <dbReference type="SAM" id="MobiDB-lite"/>
    </source>
</evidence>
<feature type="domain" description="Vta1/callose synthase N-terminal" evidence="10">
    <location>
        <begin position="14"/>
        <end position="157"/>
    </location>
</feature>
<dbReference type="Gene3D" id="1.25.40.270">
    <property type="entry name" value="Vacuolar protein sorting-associated protein vta1"/>
    <property type="match status" value="1"/>
</dbReference>
<dbReference type="Gene3D" id="1.20.5.420">
    <property type="entry name" value="Immunoglobulin FC, subunit C"/>
    <property type="match status" value="1"/>
</dbReference>
<comment type="caution">
    <text evidence="12">The sequence shown here is derived from an EMBL/GenBank/DDBJ whole genome shotgun (WGS) entry which is preliminary data.</text>
</comment>
<evidence type="ECO:0000256" key="1">
    <source>
        <dbReference type="ARBA" id="ARBA00004481"/>
    </source>
</evidence>
<organism evidence="12 13">
    <name type="scientific">Venustampulla echinocandica</name>
    <dbReference type="NCBI Taxonomy" id="2656787"/>
    <lineage>
        <taxon>Eukaryota</taxon>
        <taxon>Fungi</taxon>
        <taxon>Dikarya</taxon>
        <taxon>Ascomycota</taxon>
        <taxon>Pezizomycotina</taxon>
        <taxon>Leotiomycetes</taxon>
        <taxon>Helotiales</taxon>
        <taxon>Pleuroascaceae</taxon>
        <taxon>Venustampulla</taxon>
    </lineage>
</organism>
<dbReference type="AlphaFoldDB" id="A0A370TF61"/>
<dbReference type="InterPro" id="IPR039431">
    <property type="entry name" value="Vta1/CALS_N"/>
</dbReference>
<evidence type="ECO:0000313" key="13">
    <source>
        <dbReference type="Proteomes" id="UP000254866"/>
    </source>
</evidence>
<accession>A0A370TF61</accession>
<dbReference type="InterPro" id="IPR041212">
    <property type="entry name" value="Vta1_C"/>
</dbReference>
<dbReference type="RefSeq" id="XP_031866818.1">
    <property type="nucleotide sequence ID" value="XM_032017387.1"/>
</dbReference>
<dbReference type="InterPro" id="IPR023175">
    <property type="entry name" value="Vta1/CALS_N_sf"/>
</dbReference>
<protein>
    <recommendedName>
        <fullName evidence="14">DUF605-domain-containing protein</fullName>
    </recommendedName>
</protein>
<dbReference type="Pfam" id="PF18097">
    <property type="entry name" value="Vta1_C"/>
    <property type="match status" value="1"/>
</dbReference>
<keyword evidence="5" id="KW-0963">Cytoplasm</keyword>
<dbReference type="GO" id="GO:0010008">
    <property type="term" value="C:endosome membrane"/>
    <property type="evidence" value="ECO:0007669"/>
    <property type="project" value="UniProtKB-SubCell"/>
</dbReference>
<keyword evidence="8" id="KW-0472">Membrane</keyword>
<keyword evidence="7" id="KW-0653">Protein transport</keyword>
<feature type="compositionally biased region" description="Pro residues" evidence="9">
    <location>
        <begin position="328"/>
        <end position="360"/>
    </location>
</feature>
<dbReference type="STRING" id="2656787.A0A370TF61"/>
<keyword evidence="4" id="KW-0813">Transport</keyword>
<dbReference type="GO" id="GO:0015031">
    <property type="term" value="P:protein transport"/>
    <property type="evidence" value="ECO:0007669"/>
    <property type="project" value="UniProtKB-KW"/>
</dbReference>
<reference evidence="12 13" key="1">
    <citation type="journal article" date="2018" name="IMA Fungus">
        <title>IMA Genome-F 9: Draft genome sequence of Annulohypoxylon stygium, Aspergillus mulundensis, Berkeleyomyces basicola (syn. Thielaviopsis basicola), Ceratocystis smalleyi, two Cercospora beticola strains, Coleophoma cylindrospora, Fusarium fracticaudum, Phialophora cf. hyalina, and Morchella septimelata.</title>
        <authorList>
            <person name="Wingfield B.D."/>
            <person name="Bills G.F."/>
            <person name="Dong Y."/>
            <person name="Huang W."/>
            <person name="Nel W.J."/>
            <person name="Swalarsk-Parry B.S."/>
            <person name="Vaghefi N."/>
            <person name="Wilken P.M."/>
            <person name="An Z."/>
            <person name="de Beer Z.W."/>
            <person name="De Vos L."/>
            <person name="Chen L."/>
            <person name="Duong T.A."/>
            <person name="Gao Y."/>
            <person name="Hammerbacher A."/>
            <person name="Kikkert J.R."/>
            <person name="Li Y."/>
            <person name="Li H."/>
            <person name="Li K."/>
            <person name="Li Q."/>
            <person name="Liu X."/>
            <person name="Ma X."/>
            <person name="Naidoo K."/>
            <person name="Pethybridge S.J."/>
            <person name="Sun J."/>
            <person name="Steenkamp E.T."/>
            <person name="van der Nest M.A."/>
            <person name="van Wyk S."/>
            <person name="Wingfield M.J."/>
            <person name="Xiong C."/>
            <person name="Yue Q."/>
            <person name="Zhang X."/>
        </authorList>
    </citation>
    <scope>NUCLEOTIDE SEQUENCE [LARGE SCALE GENOMIC DNA]</scope>
    <source>
        <strain evidence="12 13">BP 5553</strain>
    </source>
</reference>
<dbReference type="Pfam" id="PF04652">
    <property type="entry name" value="Vta1"/>
    <property type="match status" value="1"/>
</dbReference>
<dbReference type="InterPro" id="IPR044538">
    <property type="entry name" value="Vta1-like"/>
</dbReference>
<dbReference type="EMBL" id="NPIC01000009">
    <property type="protein sequence ID" value="RDL33325.1"/>
    <property type="molecule type" value="Genomic_DNA"/>
</dbReference>
<comment type="subcellular location">
    <subcellularLocation>
        <location evidence="2">Cytoplasm</location>
    </subcellularLocation>
    <subcellularLocation>
        <location evidence="1">Endosome membrane</location>
        <topology evidence="1">Peripheral membrane protein</topology>
    </subcellularLocation>
</comment>
<evidence type="ECO:0000256" key="6">
    <source>
        <dbReference type="ARBA" id="ARBA00022753"/>
    </source>
</evidence>
<evidence type="ECO:0000259" key="10">
    <source>
        <dbReference type="Pfam" id="PF04652"/>
    </source>
</evidence>
<comment type="similarity">
    <text evidence="3">Belongs to the VTA1 family.</text>
</comment>
<feature type="compositionally biased region" description="Polar residues" evidence="9">
    <location>
        <begin position="216"/>
        <end position="232"/>
    </location>
</feature>
<keyword evidence="6" id="KW-0967">Endosome</keyword>
<feature type="compositionally biased region" description="Polar residues" evidence="9">
    <location>
        <begin position="390"/>
        <end position="403"/>
    </location>
</feature>
<name>A0A370TF61_9HELO</name>
<dbReference type="PANTHER" id="PTHR46009">
    <property type="entry name" value="VACUOLAR PROTEIN SORTING-ASSOCIATED PROTEIN VTA1 HOMOLOG"/>
    <property type="match status" value="1"/>
</dbReference>
<evidence type="ECO:0000259" key="11">
    <source>
        <dbReference type="Pfam" id="PF18097"/>
    </source>
</evidence>
<evidence type="ECO:0000256" key="5">
    <source>
        <dbReference type="ARBA" id="ARBA00022490"/>
    </source>
</evidence>